<reference evidence="5 6" key="1">
    <citation type="submission" date="2019-03" db="EMBL/GenBank/DDBJ databases">
        <title>Genomics of glacier-inhabiting Cryobacterium strains.</title>
        <authorList>
            <person name="Liu Q."/>
            <person name="Xin Y.-H."/>
        </authorList>
    </citation>
    <scope>NUCLEOTIDE SEQUENCE [LARGE SCALE GENOMIC DNA]</scope>
    <source>
        <strain evidence="5 6">TMT4-23</strain>
    </source>
</reference>
<dbReference type="PANTHER" id="PTHR44757:SF2">
    <property type="entry name" value="BIOFILM ARCHITECTURE MAINTENANCE PROTEIN MBAA"/>
    <property type="match status" value="1"/>
</dbReference>
<accession>A0ABY2J3M7</accession>
<protein>
    <submittedName>
        <fullName evidence="5">EAL domain-containing protein</fullName>
    </submittedName>
</protein>
<dbReference type="EMBL" id="SOGJ01000021">
    <property type="protein sequence ID" value="TFC98341.1"/>
    <property type="molecule type" value="Genomic_DNA"/>
</dbReference>
<comment type="caution">
    <text evidence="5">The sequence shown here is derived from an EMBL/GenBank/DDBJ whole genome shotgun (WGS) entry which is preliminary data.</text>
</comment>
<organism evidence="5 6">
    <name type="scientific">Cryobacterium breve</name>
    <dbReference type="NCBI Taxonomy" id="1259258"/>
    <lineage>
        <taxon>Bacteria</taxon>
        <taxon>Bacillati</taxon>
        <taxon>Actinomycetota</taxon>
        <taxon>Actinomycetes</taxon>
        <taxon>Micrococcales</taxon>
        <taxon>Microbacteriaceae</taxon>
        <taxon>Cryobacterium</taxon>
    </lineage>
</organism>
<sequence>MNTFVRFDQTAGKALLARAFAAASRVSLITDAQQYILHVSDAFTALTGYGAEEVLGTNCRLLQGPGTDPAIRVTIRNALSSGESFEGDVLNYRKDGSPFWNGLSIIALRDDGGVVTHFVSVQRDISTRMALQEQLRFQANHDPVTELPNRRALEKHLAAGQARPRGDRSAAIGVIDIDDFRLVNNRFGSRGGDALLRQLGLRLAARLGEEDFLARLNGDEFVVVVAGLEAEDQLEGVLAGLHQAVETPFTIEGDSVSVGFSMGVALRPPDGADCSTLLREADVALYQAKAGKGIRELWWRCARPGLVDGAASASLLSLHRDGRAQEILKNDVARLYRERLFGGGLRMYMQPILDLSSGALSHVEALARVVLDDGTVVLPDAFLPGLSTADQDELFRLGLDMALASLAGWGGQGQAIRVSVNLVPSTLINPDCITWVVASLSRHGIAPQRLELELLESQTVDSTAQVDAVTRIKDLGVTLALDDLGSGYGTLTRLSELPFDSIKLDRGLLREIDTRPVEILSLIATLTQLGRDFRVRVVVEGLEGAAVTEAVTVLGASAGQGYYFSRPMPAAAVPDWVAGFRFPLRPNTVATALGALAYHWQFLRWESPHPHDLAACPVTKYLAAHQVDSEQQKIWHAQQHDAEGTHLAAGRLLQDWLSDQARVEAARRER</sequence>
<dbReference type="CDD" id="cd01948">
    <property type="entry name" value="EAL"/>
    <property type="match status" value="1"/>
</dbReference>
<dbReference type="InterPro" id="IPR001633">
    <property type="entry name" value="EAL_dom"/>
</dbReference>
<dbReference type="CDD" id="cd01949">
    <property type="entry name" value="GGDEF"/>
    <property type="match status" value="1"/>
</dbReference>
<dbReference type="InterPro" id="IPR000700">
    <property type="entry name" value="PAS-assoc_C"/>
</dbReference>
<proteinExistence type="predicted"/>
<dbReference type="SMART" id="SM00091">
    <property type="entry name" value="PAS"/>
    <property type="match status" value="1"/>
</dbReference>
<name>A0ABY2J3M7_9MICO</name>
<gene>
    <name evidence="5" type="ORF">E3O65_08320</name>
</gene>
<dbReference type="SMART" id="SM00086">
    <property type="entry name" value="PAC"/>
    <property type="match status" value="1"/>
</dbReference>
<feature type="domain" description="PAC" evidence="2">
    <location>
        <begin position="83"/>
        <end position="137"/>
    </location>
</feature>
<dbReference type="InterPro" id="IPR043128">
    <property type="entry name" value="Rev_trsase/Diguanyl_cyclase"/>
</dbReference>
<dbReference type="InterPro" id="IPR001610">
    <property type="entry name" value="PAC"/>
</dbReference>
<dbReference type="PROSITE" id="PS50113">
    <property type="entry name" value="PAC"/>
    <property type="match status" value="1"/>
</dbReference>
<dbReference type="InterPro" id="IPR035919">
    <property type="entry name" value="EAL_sf"/>
</dbReference>
<dbReference type="InterPro" id="IPR000160">
    <property type="entry name" value="GGDEF_dom"/>
</dbReference>
<dbReference type="CDD" id="cd00130">
    <property type="entry name" value="PAS"/>
    <property type="match status" value="1"/>
</dbReference>
<evidence type="ECO:0000259" key="2">
    <source>
        <dbReference type="PROSITE" id="PS50113"/>
    </source>
</evidence>
<dbReference type="SUPFAM" id="SSF141868">
    <property type="entry name" value="EAL domain-like"/>
    <property type="match status" value="1"/>
</dbReference>
<evidence type="ECO:0000313" key="6">
    <source>
        <dbReference type="Proteomes" id="UP000298355"/>
    </source>
</evidence>
<feature type="domain" description="GGDEF" evidence="4">
    <location>
        <begin position="168"/>
        <end position="300"/>
    </location>
</feature>
<dbReference type="NCBIfam" id="TIGR00229">
    <property type="entry name" value="sensory_box"/>
    <property type="match status" value="1"/>
</dbReference>
<dbReference type="PANTHER" id="PTHR44757">
    <property type="entry name" value="DIGUANYLATE CYCLASE DGCP"/>
    <property type="match status" value="1"/>
</dbReference>
<dbReference type="Gene3D" id="3.30.70.270">
    <property type="match status" value="1"/>
</dbReference>
<dbReference type="Pfam" id="PF00563">
    <property type="entry name" value="EAL"/>
    <property type="match status" value="1"/>
</dbReference>
<dbReference type="InterPro" id="IPR052155">
    <property type="entry name" value="Biofilm_reg_signaling"/>
</dbReference>
<dbReference type="PROSITE" id="PS50883">
    <property type="entry name" value="EAL"/>
    <property type="match status" value="1"/>
</dbReference>
<dbReference type="RefSeq" id="WP_134363279.1">
    <property type="nucleotide sequence ID" value="NZ_SOGJ01000021.1"/>
</dbReference>
<dbReference type="Gene3D" id="3.20.20.450">
    <property type="entry name" value="EAL domain"/>
    <property type="match status" value="1"/>
</dbReference>
<evidence type="ECO:0000259" key="3">
    <source>
        <dbReference type="PROSITE" id="PS50883"/>
    </source>
</evidence>
<feature type="domain" description="EAL" evidence="3">
    <location>
        <begin position="329"/>
        <end position="581"/>
    </location>
</feature>
<dbReference type="Pfam" id="PF13426">
    <property type="entry name" value="PAS_9"/>
    <property type="match status" value="1"/>
</dbReference>
<evidence type="ECO:0000259" key="4">
    <source>
        <dbReference type="PROSITE" id="PS50887"/>
    </source>
</evidence>
<dbReference type="Proteomes" id="UP000298355">
    <property type="component" value="Unassembled WGS sequence"/>
</dbReference>
<dbReference type="PROSITE" id="PS50887">
    <property type="entry name" value="GGDEF"/>
    <property type="match status" value="1"/>
</dbReference>
<dbReference type="InterPro" id="IPR029787">
    <property type="entry name" value="Nucleotide_cyclase"/>
</dbReference>
<dbReference type="InterPro" id="IPR000014">
    <property type="entry name" value="PAS"/>
</dbReference>
<dbReference type="Gene3D" id="3.30.450.20">
    <property type="entry name" value="PAS domain"/>
    <property type="match status" value="1"/>
</dbReference>
<evidence type="ECO:0000259" key="1">
    <source>
        <dbReference type="PROSITE" id="PS50112"/>
    </source>
</evidence>
<dbReference type="SUPFAM" id="SSF55785">
    <property type="entry name" value="PYP-like sensor domain (PAS domain)"/>
    <property type="match status" value="1"/>
</dbReference>
<dbReference type="SMART" id="SM00267">
    <property type="entry name" value="GGDEF"/>
    <property type="match status" value="1"/>
</dbReference>
<feature type="domain" description="PAS" evidence="1">
    <location>
        <begin position="12"/>
        <end position="82"/>
    </location>
</feature>
<evidence type="ECO:0000313" key="5">
    <source>
        <dbReference type="EMBL" id="TFC98341.1"/>
    </source>
</evidence>
<dbReference type="NCBIfam" id="TIGR00254">
    <property type="entry name" value="GGDEF"/>
    <property type="match status" value="1"/>
</dbReference>
<dbReference type="SUPFAM" id="SSF55073">
    <property type="entry name" value="Nucleotide cyclase"/>
    <property type="match status" value="1"/>
</dbReference>
<dbReference type="Pfam" id="PF00990">
    <property type="entry name" value="GGDEF"/>
    <property type="match status" value="1"/>
</dbReference>
<dbReference type="SMART" id="SM00052">
    <property type="entry name" value="EAL"/>
    <property type="match status" value="1"/>
</dbReference>
<dbReference type="InterPro" id="IPR035965">
    <property type="entry name" value="PAS-like_dom_sf"/>
</dbReference>
<keyword evidence="6" id="KW-1185">Reference proteome</keyword>
<dbReference type="PROSITE" id="PS50112">
    <property type="entry name" value="PAS"/>
    <property type="match status" value="1"/>
</dbReference>